<comment type="caution">
    <text evidence="3">The sequence shown here is derived from an EMBL/GenBank/DDBJ whole genome shotgun (WGS) entry which is preliminary data.</text>
</comment>
<dbReference type="RefSeq" id="WP_119374931.1">
    <property type="nucleotide sequence ID" value="NZ_QWFX01000005.1"/>
</dbReference>
<comment type="similarity">
    <text evidence="1">Belongs to the AHA1 family.</text>
</comment>
<name>A0A399RM68_9PROT</name>
<accession>A0A399RM68</accession>
<protein>
    <submittedName>
        <fullName evidence="3">ATPase</fullName>
    </submittedName>
</protein>
<dbReference type="CDD" id="cd08899">
    <property type="entry name" value="SRPBCC_CalC_Aha1-like_6"/>
    <property type="match status" value="1"/>
</dbReference>
<dbReference type="Gene3D" id="3.30.530.20">
    <property type="match status" value="1"/>
</dbReference>
<evidence type="ECO:0000256" key="1">
    <source>
        <dbReference type="ARBA" id="ARBA00006817"/>
    </source>
</evidence>
<sequence length="175" mass="19990">MAEYGRLIDGTVLEFERLLPGPIERVWEYFVNPDLRQKWFCAGKTDDHAGGTLTLSFDHTRISSAPPPKKYADDQGGDFDCEILVYEPPHRLDFSWPSEQGNPPTEVSVQLSERDGQVHLLLRHTRLESAEFINGASAGWHAHLDLLEDNLYGRKVTDFWPLHTALEDEYARRLG</sequence>
<dbReference type="Proteomes" id="UP000266385">
    <property type="component" value="Unassembled WGS sequence"/>
</dbReference>
<dbReference type="SUPFAM" id="SSF55961">
    <property type="entry name" value="Bet v1-like"/>
    <property type="match status" value="1"/>
</dbReference>
<dbReference type="AlphaFoldDB" id="A0A399RM68"/>
<feature type="domain" description="Activator of Hsp90 ATPase homologue 1/2-like C-terminal" evidence="2">
    <location>
        <begin position="22"/>
        <end position="149"/>
    </location>
</feature>
<dbReference type="Pfam" id="PF08327">
    <property type="entry name" value="AHSA1"/>
    <property type="match status" value="1"/>
</dbReference>
<dbReference type="OrthoDB" id="9800600at2"/>
<organism evidence="3 4">
    <name type="scientific">Henriciella mobilis</name>
    <dbReference type="NCBI Taxonomy" id="2305467"/>
    <lineage>
        <taxon>Bacteria</taxon>
        <taxon>Pseudomonadati</taxon>
        <taxon>Pseudomonadota</taxon>
        <taxon>Alphaproteobacteria</taxon>
        <taxon>Hyphomonadales</taxon>
        <taxon>Hyphomonadaceae</taxon>
        <taxon>Henriciella</taxon>
    </lineage>
</organism>
<dbReference type="EMBL" id="QWFX01000005">
    <property type="protein sequence ID" value="RIJ32850.1"/>
    <property type="molecule type" value="Genomic_DNA"/>
</dbReference>
<evidence type="ECO:0000259" key="2">
    <source>
        <dbReference type="Pfam" id="PF08327"/>
    </source>
</evidence>
<keyword evidence="4" id="KW-1185">Reference proteome</keyword>
<evidence type="ECO:0000313" key="4">
    <source>
        <dbReference type="Proteomes" id="UP000266385"/>
    </source>
</evidence>
<gene>
    <name evidence="3" type="ORF">D1223_03095</name>
</gene>
<dbReference type="InterPro" id="IPR023393">
    <property type="entry name" value="START-like_dom_sf"/>
</dbReference>
<proteinExistence type="inferred from homology"/>
<evidence type="ECO:0000313" key="3">
    <source>
        <dbReference type="EMBL" id="RIJ32850.1"/>
    </source>
</evidence>
<dbReference type="InterPro" id="IPR013538">
    <property type="entry name" value="ASHA1/2-like_C"/>
</dbReference>
<reference evidence="3 4" key="1">
    <citation type="submission" date="2018-08" db="EMBL/GenBank/DDBJ databases">
        <title>Henriciella mobilis sp. nov., isolated from seawater.</title>
        <authorList>
            <person name="Cheng H."/>
            <person name="Wu Y.-H."/>
            <person name="Xu X.-W."/>
            <person name="Guo L.-L."/>
        </authorList>
    </citation>
    <scope>NUCLEOTIDE SEQUENCE [LARGE SCALE GENOMIC DNA]</scope>
    <source>
        <strain evidence="3 4">JN25</strain>
    </source>
</reference>